<sequence length="2628" mass="284722">MDAAQLIGYLNARGIFPFLDQGKLKTRSREGIDADTAARIRAGREALTAFLAAQDDGVAACASDSIAPVANETEQPLSFNQERLWLTNQIGEGSAQYNLSQALRLSGHLQRAALALALDALVERHAALRTSYHERDGAAIQCVNPAAPLALPERDLRGMTREAQEAEVAAVAAQQAVQPFDLSSAPMLRVLLLTLADDEHVLVFTLHHIASDGWSMGILARDFATLYGTFSAGGPNPMQALGTRYIDYAAWQRGRLEGETLASELKFWHERLDGMPKLHGLPLDHARPAQQQFSGQRVVQTISPSAQRRLNQLAEAHGATFFMVMQAAFALLLSRWSGEDDIVIGCPVAGRTHRDLEQVIGFFANAVVYRTDLAGELSFVDLLARVKANAIEVFAHQEMPFETLAKSVQSERSLAYSPLFQVSLTLQNNAEAILDLPGLRVSNVEFDSNKTLFDLSLFVRESAAGLGLSWLFSDQLFERATIERIAGSFAVLLESIAETPNEDIRRLTMLSPADRALQLGRQARRGDDEGLCMHQLFERQAAQSPGAVALACDGETMTYAELNAEANKLARHLRMQGAGRDDVVGLCAERSVDMIIGLLGILKAGAAYMPLDPACPPARMAHMLDEAGVRIVVTQQALMSELPLDGVATVLVDSQWRRLLLAKLDGADLDGPATTPDGLAYVIFTSGSTGKPKGVMIEHAAFVQSVLSQRAAYGVDASSVVLQYVSFTFDVAAADWAMALTAGAALCIATEDERRDAGALAGLAAAWHATHMQLPAPVLARLDAAGFPSLDTIVVGGATASAAALAPWIATKRCFNAYGPTETAIASGAHRMHSAQENRNIGQPFPHVEYRVVDRRGQLLPRGVPGELLIGGYPVARGYCGRPELSAERFIDDPFRPGARLYRTGDLVRYLPGGELEFVGRTDDQVKLRGYRIELGEVRAALLALDDVREALVLVGGNEDNQRLLAYIVAAVPGADQAAFIAAVLQRLQRALPDYMVPSGFALLPALPLTPNGKVDTRALPPIAAPEQPSYLAPRNPTERMLCEIWQLLLKVERVGVHDNFFALGGDSILSIQVVSRANQAGLGITTRQLFAHQSVAELATQAGAAREQASQEAVGGSQVLLPIQRQFLGMSEHIAHFNQSVLLEAPADLDGAMLAAMMAALYERHDALRLRVARDDGGEWQGVYAPPSAGLADAAIVVEALPPDDRAAHVAARCAELQRGFDPSAGPLLRAMLLTSGDAGAARLFIVAHHMVVDGVSWRILLADLERAYRQLSAGKSVALGPKTSSYQAWGEAVARHAPQLASELAWWTDQLAQPVPALPGYRPLAGGAPRASTRGLPIALSAAATETLLKRCGQRYRTQVNELLLAAVSIALYDWRGAGGVRLMLEGHGREDLFEALDTSQTVGWFTTTYPLALACASRDTGAVIRQVKEQLRAVPNKGCGYGVLRYVAGEPALARLEHDNPAQLVFNYLGQFDQTVNAASALRAAPEPTGEAIDPRRLRHCPLGLNGKVAGGVLAFTLDYSALEFDRADMERLAHLVEASLEEVIAHCADAAPDLFTPSDFPLARTSAAELDSWQQRYRISRLYPATSMQQGMLFHSLLDSGAYVSQCCPVFDGELDPVLFRAAWNAIVARHDIFRTVFVGHGEQLHQLVCADAALPWREEDWRAYPAAEQAARFRQLVAEDRARGFDPACAPLQRIALLRLGQTRYRMLWSHHHMLLDGWCTPLVYRDVLEAYRQLLRGQEASIQRPARPYENYIGWLQAQDRDAARAFWREYLAPVEAPTPLGIAHGAQAGAAGQDEQRVEIDVVGTAALQRFARRHQTTVNTVLQLAWGYLLHRYSGEQHVLFGTTISGRPPEVEGVEEMVGLFINTVPVRVSFDTDMEVGAMLESMHTAFQSSTGHGHLPLTEIAQCSRIAGGSALFDSMFVFENYPLDAAAAADGERPPFHIEEYASFEETGYKLSLSASLRDTLVIKCRYPRRDFEPAMIARLLRHMEHVLQQLPQVGAIGALSLLLPEETQQLLAWNQSARDYPVDQCLHEMFETQACVRPQHTALVFEGSSLSYGELNQRANRVARRLVAQGVRPDTLVGVCVTRSLEMVAGILGILKAGAAYVPLDPNYPQARLDHILRDSAIGIVLTVGQDFGARLPADVDCIDIGTASCAPELAGDNLVPAALGLSPRNLAYVIYTSGSTGLPKGVMIEHAGLVNLIHHDIPLFEIEPQSRALHCASMSFDAGTAHLFMALCSGATTYLAAPDTDLVEAMQRHQITHAAFATSVLEAQRREHVPSLKTIIVGGDVCPKTTVEFWAARCRFFNIYGPTEATIASSAACLTPSSAITIGRPVANVELHVLDSRMRQVPPLVAGELYIGGAGLARAYLNRDDLTAERFVHGTGALAGKRLYRTGDTVRRLADGQLEFLGRADEQVKIRGFRIERGEIEARLLELDAVREAVVQVKGSGNDKYLLAYVVPLAAPAGPDAEGELVAELKESLGLVLPAFMVPAQFMVLEHFPLTANGKVDKAKLPEPAFAARGFVAARGATEQAVQAIWQSVLGHGPIGVHDNFFHIGGNSLQISRLVYELRSAFAVELSVKTLFASPTIAATAALVDALRATSADAVSGTPEYEEGIL</sequence>
<dbReference type="PANTHER" id="PTHR45527">
    <property type="entry name" value="NONRIBOSOMAL PEPTIDE SYNTHETASE"/>
    <property type="match status" value="1"/>
</dbReference>
<dbReference type="GO" id="GO:0005737">
    <property type="term" value="C:cytoplasm"/>
    <property type="evidence" value="ECO:0007669"/>
    <property type="project" value="TreeGrafter"/>
</dbReference>
<dbReference type="InterPro" id="IPR020806">
    <property type="entry name" value="PKS_PP-bd"/>
</dbReference>
<dbReference type="Pfam" id="PF00668">
    <property type="entry name" value="Condensation"/>
    <property type="match status" value="3"/>
</dbReference>
<feature type="domain" description="Carrier" evidence="5">
    <location>
        <begin position="2535"/>
        <end position="2610"/>
    </location>
</feature>
<dbReference type="InterPro" id="IPR036736">
    <property type="entry name" value="ACP-like_sf"/>
</dbReference>
<dbReference type="SMART" id="SM00823">
    <property type="entry name" value="PKS_PP"/>
    <property type="match status" value="2"/>
</dbReference>
<dbReference type="Pfam" id="PF00501">
    <property type="entry name" value="AMP-binding"/>
    <property type="match status" value="2"/>
</dbReference>
<proteinExistence type="predicted"/>
<reference evidence="6 7" key="1">
    <citation type="submission" date="2020-04" db="EMBL/GenBank/DDBJ databases">
        <title>Genome sequencing of novel species.</title>
        <authorList>
            <person name="Heo J."/>
            <person name="Kim S.-J."/>
            <person name="Kim J.-S."/>
            <person name="Hong S.-B."/>
            <person name="Kwon S.-W."/>
        </authorList>
    </citation>
    <scope>NUCLEOTIDE SEQUENCE [LARGE SCALE GENOMIC DNA]</scope>
    <source>
        <strain evidence="6 7">GN2-R2</strain>
    </source>
</reference>
<evidence type="ECO:0000256" key="1">
    <source>
        <dbReference type="ARBA" id="ARBA00001957"/>
    </source>
</evidence>
<dbReference type="GO" id="GO:0003824">
    <property type="term" value="F:catalytic activity"/>
    <property type="evidence" value="ECO:0007669"/>
    <property type="project" value="InterPro"/>
</dbReference>
<dbReference type="Gene3D" id="3.30.559.10">
    <property type="entry name" value="Chloramphenicol acetyltransferase-like domain"/>
    <property type="match status" value="3"/>
</dbReference>
<dbReference type="FunFam" id="3.40.50.980:FF:000001">
    <property type="entry name" value="Non-ribosomal peptide synthetase"/>
    <property type="match status" value="2"/>
</dbReference>
<protein>
    <submittedName>
        <fullName evidence="6">Amino acid adenylation domain-containing protein</fullName>
    </submittedName>
</protein>
<dbReference type="CDD" id="cd19531">
    <property type="entry name" value="LCL_NRPS-like"/>
    <property type="match status" value="1"/>
</dbReference>
<dbReference type="SUPFAM" id="SSF47336">
    <property type="entry name" value="ACP-like"/>
    <property type="match status" value="2"/>
</dbReference>
<dbReference type="Proteomes" id="UP000502415">
    <property type="component" value="Chromosome"/>
</dbReference>
<dbReference type="PROSITE" id="PS00012">
    <property type="entry name" value="PHOSPHOPANTETHEINE"/>
    <property type="match status" value="1"/>
</dbReference>
<dbReference type="FunFam" id="3.40.50.12780:FF:000012">
    <property type="entry name" value="Non-ribosomal peptide synthetase"/>
    <property type="match status" value="2"/>
</dbReference>
<dbReference type="CDD" id="cd19543">
    <property type="entry name" value="DCL_NRPS"/>
    <property type="match status" value="1"/>
</dbReference>
<evidence type="ECO:0000313" key="6">
    <source>
        <dbReference type="EMBL" id="QJE01527.1"/>
    </source>
</evidence>
<dbReference type="InterPro" id="IPR020845">
    <property type="entry name" value="AMP-binding_CS"/>
</dbReference>
<dbReference type="Gene3D" id="3.30.559.30">
    <property type="entry name" value="Nonribosomal peptide synthetase, condensation domain"/>
    <property type="match status" value="3"/>
</dbReference>
<dbReference type="InterPro" id="IPR006162">
    <property type="entry name" value="Ppantetheine_attach_site"/>
</dbReference>
<dbReference type="PROSITE" id="PS50075">
    <property type="entry name" value="CARRIER"/>
    <property type="match status" value="2"/>
</dbReference>
<dbReference type="FunFam" id="1.10.1200.10:FF:000005">
    <property type="entry name" value="Nonribosomal peptide synthetase 1"/>
    <property type="match status" value="1"/>
</dbReference>
<evidence type="ECO:0000259" key="5">
    <source>
        <dbReference type="PROSITE" id="PS50075"/>
    </source>
</evidence>
<organism evidence="6 7">
    <name type="scientific">Massilia forsythiae</name>
    <dbReference type="NCBI Taxonomy" id="2728020"/>
    <lineage>
        <taxon>Bacteria</taxon>
        <taxon>Pseudomonadati</taxon>
        <taxon>Pseudomonadota</taxon>
        <taxon>Betaproteobacteria</taxon>
        <taxon>Burkholderiales</taxon>
        <taxon>Oxalobacteraceae</taxon>
        <taxon>Telluria group</taxon>
        <taxon>Massilia</taxon>
    </lineage>
</organism>
<keyword evidence="4" id="KW-0677">Repeat</keyword>
<dbReference type="InterPro" id="IPR000873">
    <property type="entry name" value="AMP-dep_synth/lig_dom"/>
</dbReference>
<dbReference type="EMBL" id="CP051685">
    <property type="protein sequence ID" value="QJE01527.1"/>
    <property type="molecule type" value="Genomic_DNA"/>
</dbReference>
<dbReference type="Gene3D" id="1.10.1200.10">
    <property type="entry name" value="ACP-like"/>
    <property type="match status" value="2"/>
</dbReference>
<dbReference type="NCBIfam" id="TIGR01720">
    <property type="entry name" value="NRPS-para261"/>
    <property type="match status" value="1"/>
</dbReference>
<dbReference type="InterPro" id="IPR001242">
    <property type="entry name" value="Condensation_dom"/>
</dbReference>
<dbReference type="NCBIfam" id="TIGR01733">
    <property type="entry name" value="AA-adenyl-dom"/>
    <property type="match status" value="2"/>
</dbReference>
<dbReference type="NCBIfam" id="NF003417">
    <property type="entry name" value="PRK04813.1"/>
    <property type="match status" value="2"/>
</dbReference>
<dbReference type="SUPFAM" id="SSF52777">
    <property type="entry name" value="CoA-dependent acyltransferases"/>
    <property type="match status" value="6"/>
</dbReference>
<dbReference type="CDD" id="cd19534">
    <property type="entry name" value="E_NRPS"/>
    <property type="match status" value="1"/>
</dbReference>
<accession>A0A7Z2ZUY4</accession>
<dbReference type="RefSeq" id="WP_170203551.1">
    <property type="nucleotide sequence ID" value="NZ_CP051685.1"/>
</dbReference>
<dbReference type="InterPro" id="IPR010060">
    <property type="entry name" value="NRPS_synth"/>
</dbReference>
<dbReference type="Pfam" id="PF13193">
    <property type="entry name" value="AMP-binding_C"/>
    <property type="match status" value="2"/>
</dbReference>
<dbReference type="PROSITE" id="PS00455">
    <property type="entry name" value="AMP_BINDING"/>
    <property type="match status" value="2"/>
</dbReference>
<dbReference type="SUPFAM" id="SSF56801">
    <property type="entry name" value="Acetyl-CoA synthetase-like"/>
    <property type="match status" value="2"/>
</dbReference>
<dbReference type="FunFam" id="3.30.300.30:FF:000015">
    <property type="entry name" value="Nonribosomal peptide synthase SidD"/>
    <property type="match status" value="1"/>
</dbReference>
<comment type="cofactor">
    <cofactor evidence="1">
        <name>pantetheine 4'-phosphate</name>
        <dbReference type="ChEBI" id="CHEBI:47942"/>
    </cofactor>
</comment>
<dbReference type="GO" id="GO:0031177">
    <property type="term" value="F:phosphopantetheine binding"/>
    <property type="evidence" value="ECO:0007669"/>
    <property type="project" value="InterPro"/>
</dbReference>
<dbReference type="InterPro" id="IPR009081">
    <property type="entry name" value="PP-bd_ACP"/>
</dbReference>
<keyword evidence="3" id="KW-0597">Phosphoprotein</keyword>
<dbReference type="GO" id="GO:0044550">
    <property type="term" value="P:secondary metabolite biosynthetic process"/>
    <property type="evidence" value="ECO:0007669"/>
    <property type="project" value="TreeGrafter"/>
</dbReference>
<evidence type="ECO:0000256" key="2">
    <source>
        <dbReference type="ARBA" id="ARBA00022450"/>
    </source>
</evidence>
<evidence type="ECO:0000313" key="7">
    <source>
        <dbReference type="Proteomes" id="UP000502415"/>
    </source>
</evidence>
<evidence type="ECO:0000256" key="4">
    <source>
        <dbReference type="ARBA" id="ARBA00022737"/>
    </source>
</evidence>
<dbReference type="Gene3D" id="3.40.50.980">
    <property type="match status" value="4"/>
</dbReference>
<dbReference type="InterPro" id="IPR045851">
    <property type="entry name" value="AMP-bd_C_sf"/>
</dbReference>
<dbReference type="Gene3D" id="2.30.38.10">
    <property type="entry name" value="Luciferase, Domain 3"/>
    <property type="match status" value="2"/>
</dbReference>
<dbReference type="InterPro" id="IPR023213">
    <property type="entry name" value="CAT-like_dom_sf"/>
</dbReference>
<dbReference type="Gene3D" id="3.30.300.30">
    <property type="match status" value="2"/>
</dbReference>
<dbReference type="KEGG" id="mfy:HH212_17065"/>
<name>A0A7Z2ZUY4_9BURK</name>
<dbReference type="PANTHER" id="PTHR45527:SF1">
    <property type="entry name" value="FATTY ACID SYNTHASE"/>
    <property type="match status" value="1"/>
</dbReference>
<dbReference type="CDD" id="cd05930">
    <property type="entry name" value="A_NRPS"/>
    <property type="match status" value="2"/>
</dbReference>
<evidence type="ECO:0000256" key="3">
    <source>
        <dbReference type="ARBA" id="ARBA00022553"/>
    </source>
</evidence>
<feature type="domain" description="Carrier" evidence="5">
    <location>
        <begin position="1033"/>
        <end position="1107"/>
    </location>
</feature>
<keyword evidence="7" id="KW-1185">Reference proteome</keyword>
<keyword evidence="2" id="KW-0596">Phosphopantetheine</keyword>
<gene>
    <name evidence="6" type="ORF">HH212_17065</name>
</gene>
<dbReference type="GO" id="GO:0043041">
    <property type="term" value="P:amino acid activation for nonribosomal peptide biosynthetic process"/>
    <property type="evidence" value="ECO:0007669"/>
    <property type="project" value="TreeGrafter"/>
</dbReference>
<dbReference type="InterPro" id="IPR025110">
    <property type="entry name" value="AMP-bd_C"/>
</dbReference>
<dbReference type="InterPro" id="IPR010071">
    <property type="entry name" value="AA_adenyl_dom"/>
</dbReference>
<dbReference type="Pfam" id="PF00550">
    <property type="entry name" value="PP-binding"/>
    <property type="match status" value="2"/>
</dbReference>